<organism evidence="2 4">
    <name type="scientific">Bacillus cereus</name>
    <dbReference type="NCBI Taxonomy" id="1396"/>
    <lineage>
        <taxon>Bacteria</taxon>
        <taxon>Bacillati</taxon>
        <taxon>Bacillota</taxon>
        <taxon>Bacilli</taxon>
        <taxon>Bacillales</taxon>
        <taxon>Bacillaceae</taxon>
        <taxon>Bacillus</taxon>
        <taxon>Bacillus cereus group</taxon>
    </lineage>
</organism>
<dbReference type="AlphaFoldDB" id="A0A1C4EI88"/>
<keyword evidence="1" id="KW-0732">Signal</keyword>
<name>A0A1C4EI88_BACCE</name>
<evidence type="ECO:0000313" key="3">
    <source>
        <dbReference type="EMBL" id="UYW68532.1"/>
    </source>
</evidence>
<reference evidence="2 4" key="1">
    <citation type="submission" date="2016-11" db="EMBL/GenBank/DDBJ databases">
        <title>Identification of Bacillus cereus isolated from egg-white.</title>
        <authorList>
            <person name="Soni A."/>
            <person name="Oey I."/>
            <person name="Silcock P."/>
            <person name="Bremer P."/>
        </authorList>
    </citation>
    <scope>NUCLEOTIDE SEQUENCE [LARGE SCALE GENOMIC DNA]</scope>
    <source>
        <strain evidence="2 4">NZAS03</strain>
    </source>
</reference>
<evidence type="ECO:0000256" key="1">
    <source>
        <dbReference type="SAM" id="SignalP"/>
    </source>
</evidence>
<sequence length="105" mass="11650">MFKKLGTSVLATGILLLGASGVAAAEKSEVQLNNAISASEKHIEKAPADMRKVTVTRYYEKRSDVPIELEYEDENGYKGVLPRVDVQPHDFLGGYIATYKGWLYK</sequence>
<feature type="chain" id="PRO_5030026133" evidence="1">
    <location>
        <begin position="25"/>
        <end position="105"/>
    </location>
</feature>
<dbReference type="EMBL" id="MPON01000001">
    <property type="protein sequence ID" value="OKA41676.1"/>
    <property type="molecule type" value="Genomic_DNA"/>
</dbReference>
<reference evidence="3" key="2">
    <citation type="submission" date="2023-02" db="EMBL/GenBank/DDBJ databases">
        <title>Complete Genome Sequence of Bacillus cereus sensu lato isolate BC38B from pepper closely related to the Bacillus anthracis clade.</title>
        <authorList>
            <person name="Abdelli M."/>
            <person name="Cerar Kisek T."/>
            <person name="Falaise C."/>
            <person name="Cumont A."/>
            <person name="Giraud M."/>
            <person name="Chatoux J."/>
            <person name="Rogee S."/>
            <person name="Dadvisard M."/>
            <person name="Larigauderie G."/>
            <person name="Raynaud F."/>
            <person name="Godic Torkar K."/>
            <person name="Ramisse V."/>
        </authorList>
    </citation>
    <scope>NUCLEOTIDE SEQUENCE</scope>
    <source>
        <strain evidence="3">BC38B</strain>
    </source>
</reference>
<protein>
    <submittedName>
        <fullName evidence="2">Uncharacterized protein</fullName>
    </submittedName>
</protein>
<feature type="signal peptide" evidence="1">
    <location>
        <begin position="1"/>
        <end position="24"/>
    </location>
</feature>
<proteinExistence type="predicted"/>
<dbReference type="EMBL" id="CP109872">
    <property type="protein sequence ID" value="UYW68532.1"/>
    <property type="molecule type" value="Genomic_DNA"/>
</dbReference>
<evidence type="ECO:0000313" key="2">
    <source>
        <dbReference type="EMBL" id="OKA41676.1"/>
    </source>
</evidence>
<dbReference type="RefSeq" id="WP_073516183.1">
    <property type="nucleotide sequence ID" value="NZ_CP109872.2"/>
</dbReference>
<evidence type="ECO:0000313" key="4">
    <source>
        <dbReference type="Proteomes" id="UP000186535"/>
    </source>
</evidence>
<gene>
    <name evidence="2" type="ORF">BJR07_07115</name>
    <name evidence="3" type="ORF">OK229_22745</name>
</gene>
<dbReference type="Proteomes" id="UP000186535">
    <property type="component" value="Unassembled WGS sequence"/>
</dbReference>
<accession>A0A1C4EI88</accession>
<dbReference type="Proteomes" id="UP001163707">
    <property type="component" value="Chromosome"/>
</dbReference>